<dbReference type="PANTHER" id="PTHR30055:SF234">
    <property type="entry name" value="HTH-TYPE TRANSCRIPTIONAL REGULATOR BETI"/>
    <property type="match status" value="1"/>
</dbReference>
<dbReference type="Proteomes" id="UP001623592">
    <property type="component" value="Unassembled WGS sequence"/>
</dbReference>
<dbReference type="PANTHER" id="PTHR30055">
    <property type="entry name" value="HTH-TYPE TRANSCRIPTIONAL REGULATOR RUTR"/>
    <property type="match status" value="1"/>
</dbReference>
<dbReference type="Gene3D" id="1.10.357.10">
    <property type="entry name" value="Tetracycline Repressor, domain 2"/>
    <property type="match status" value="1"/>
</dbReference>
<feature type="DNA-binding region" description="H-T-H motif" evidence="4">
    <location>
        <begin position="40"/>
        <end position="59"/>
    </location>
</feature>
<dbReference type="InterPro" id="IPR050109">
    <property type="entry name" value="HTH-type_TetR-like_transc_reg"/>
</dbReference>
<sequence>MSKETEASTTKLSREEKNRKRILFEAKKLFIDNEGTDGVNMHQIAKAAEVGQATLYRRYKEIGDICIEIVNEECQPLFNELNKYLDKSLESEPLDKLYHVIDRFVMFLYEKNPWLCAVSRATLGYRPMQTPLYQWMRHTCTMLLSEAEQHGDISDIDITYTVEIMLSALHDLDFHLKNSGLTIERIMQGLERIFIKGLKK</sequence>
<dbReference type="SUPFAM" id="SSF46689">
    <property type="entry name" value="Homeodomain-like"/>
    <property type="match status" value="1"/>
</dbReference>
<dbReference type="InterPro" id="IPR009057">
    <property type="entry name" value="Homeodomain-like_sf"/>
</dbReference>
<name>A0ABW8TAV3_9CLOT</name>
<gene>
    <name evidence="6" type="ORF">ACJDT4_03660</name>
</gene>
<dbReference type="InterPro" id="IPR001647">
    <property type="entry name" value="HTH_TetR"/>
</dbReference>
<protein>
    <submittedName>
        <fullName evidence="6">TetR/AcrR family transcriptional regulator</fullName>
    </submittedName>
</protein>
<evidence type="ECO:0000256" key="2">
    <source>
        <dbReference type="ARBA" id="ARBA00023125"/>
    </source>
</evidence>
<accession>A0ABW8TAV3</accession>
<dbReference type="Pfam" id="PF00440">
    <property type="entry name" value="TetR_N"/>
    <property type="match status" value="1"/>
</dbReference>
<reference evidence="6 7" key="1">
    <citation type="submission" date="2024-11" db="EMBL/GenBank/DDBJ databases">
        <authorList>
            <person name="Heng Y.C."/>
            <person name="Lim A.C.H."/>
            <person name="Lee J.K.Y."/>
            <person name="Kittelmann S."/>
        </authorList>
    </citation>
    <scope>NUCLEOTIDE SEQUENCE [LARGE SCALE GENOMIC DNA]</scope>
    <source>
        <strain evidence="6 7">WILCCON 0114</strain>
    </source>
</reference>
<dbReference type="EMBL" id="JBJIAA010000002">
    <property type="protein sequence ID" value="MFL0249507.1"/>
    <property type="molecule type" value="Genomic_DNA"/>
</dbReference>
<dbReference type="RefSeq" id="WP_406786172.1">
    <property type="nucleotide sequence ID" value="NZ_JBJIAA010000002.1"/>
</dbReference>
<evidence type="ECO:0000256" key="4">
    <source>
        <dbReference type="PROSITE-ProRule" id="PRU00335"/>
    </source>
</evidence>
<dbReference type="Gene3D" id="1.10.10.60">
    <property type="entry name" value="Homeodomain-like"/>
    <property type="match status" value="1"/>
</dbReference>
<proteinExistence type="predicted"/>
<evidence type="ECO:0000259" key="5">
    <source>
        <dbReference type="PROSITE" id="PS50977"/>
    </source>
</evidence>
<feature type="domain" description="HTH tetR-type" evidence="5">
    <location>
        <begin position="17"/>
        <end position="77"/>
    </location>
</feature>
<evidence type="ECO:0000313" key="7">
    <source>
        <dbReference type="Proteomes" id="UP001623592"/>
    </source>
</evidence>
<keyword evidence="3" id="KW-0804">Transcription</keyword>
<keyword evidence="2 4" id="KW-0238">DNA-binding</keyword>
<keyword evidence="7" id="KW-1185">Reference proteome</keyword>
<comment type="caution">
    <text evidence="6">The sequence shown here is derived from an EMBL/GenBank/DDBJ whole genome shotgun (WGS) entry which is preliminary data.</text>
</comment>
<keyword evidence="1" id="KW-0805">Transcription regulation</keyword>
<evidence type="ECO:0000256" key="1">
    <source>
        <dbReference type="ARBA" id="ARBA00023015"/>
    </source>
</evidence>
<evidence type="ECO:0000256" key="3">
    <source>
        <dbReference type="ARBA" id="ARBA00023163"/>
    </source>
</evidence>
<organism evidence="6 7">
    <name type="scientific">Clostridium neuense</name>
    <dbReference type="NCBI Taxonomy" id="1728934"/>
    <lineage>
        <taxon>Bacteria</taxon>
        <taxon>Bacillati</taxon>
        <taxon>Bacillota</taxon>
        <taxon>Clostridia</taxon>
        <taxon>Eubacteriales</taxon>
        <taxon>Clostridiaceae</taxon>
        <taxon>Clostridium</taxon>
    </lineage>
</organism>
<evidence type="ECO:0000313" key="6">
    <source>
        <dbReference type="EMBL" id="MFL0249507.1"/>
    </source>
</evidence>
<dbReference type="PROSITE" id="PS50977">
    <property type="entry name" value="HTH_TETR_2"/>
    <property type="match status" value="1"/>
</dbReference>